<dbReference type="Gene3D" id="1.20.1720.10">
    <property type="entry name" value="Multidrug resistance protein D"/>
    <property type="match status" value="1"/>
</dbReference>
<dbReference type="Proteomes" id="UP001150569">
    <property type="component" value="Unassembled WGS sequence"/>
</dbReference>
<proteinExistence type="predicted"/>
<dbReference type="InterPro" id="IPR036259">
    <property type="entry name" value="MFS_trans_sf"/>
</dbReference>
<feature type="compositionally biased region" description="Polar residues" evidence="1">
    <location>
        <begin position="61"/>
        <end position="71"/>
    </location>
</feature>
<protein>
    <submittedName>
        <fullName evidence="2">Uncharacterized protein</fullName>
    </submittedName>
</protein>
<gene>
    <name evidence="2" type="ORF">IWQ60_011893</name>
</gene>
<sequence>MAVYTSPSRMVNVNGCVAGRDNPHATVYDSHSRDKGIPNSTTSLSNNAANRSGDQELPSVEWSSHATTSRGPSYTPLPLALKKVVHGLTSIPALLASFASNVTIMTIPNAIQELNTWASRHPATTPFLLGLGLAPALWGPLADQLGSFPAFILMSVVCTAASVGCTLAQTDLLLLGLRLMQASSDHAEVAPAKKPVRQSAPCDGSLGVLVVSQMLAFTLGAALGGYVTDAWSEEWCFWTMMVFLLKHRKDAMDESLGIQDNRVAFHLGQAATTRSTASS</sequence>
<evidence type="ECO:0000313" key="2">
    <source>
        <dbReference type="EMBL" id="KAJ1907298.1"/>
    </source>
</evidence>
<keyword evidence="3" id="KW-1185">Reference proteome</keyword>
<name>A0A9W7ZPN2_9FUNG</name>
<dbReference type="EMBL" id="JANBPT010001489">
    <property type="protein sequence ID" value="KAJ1907298.1"/>
    <property type="molecule type" value="Genomic_DNA"/>
</dbReference>
<accession>A0A9W7ZPN2</accession>
<feature type="compositionally biased region" description="Low complexity" evidence="1">
    <location>
        <begin position="39"/>
        <end position="52"/>
    </location>
</feature>
<evidence type="ECO:0000256" key="1">
    <source>
        <dbReference type="SAM" id="MobiDB-lite"/>
    </source>
</evidence>
<evidence type="ECO:0000313" key="3">
    <source>
        <dbReference type="Proteomes" id="UP001150569"/>
    </source>
</evidence>
<dbReference type="AlphaFoldDB" id="A0A9W7ZPN2"/>
<dbReference type="SUPFAM" id="SSF103473">
    <property type="entry name" value="MFS general substrate transporter"/>
    <property type="match status" value="1"/>
</dbReference>
<comment type="caution">
    <text evidence="2">The sequence shown here is derived from an EMBL/GenBank/DDBJ whole genome shotgun (WGS) entry which is preliminary data.</text>
</comment>
<reference evidence="2" key="1">
    <citation type="submission" date="2022-07" db="EMBL/GenBank/DDBJ databases">
        <title>Phylogenomic reconstructions and comparative analyses of Kickxellomycotina fungi.</title>
        <authorList>
            <person name="Reynolds N.K."/>
            <person name="Stajich J.E."/>
            <person name="Barry K."/>
            <person name="Grigoriev I.V."/>
            <person name="Crous P."/>
            <person name="Smith M.E."/>
        </authorList>
    </citation>
    <scope>NUCLEOTIDE SEQUENCE</scope>
    <source>
        <strain evidence="2">RSA 861</strain>
    </source>
</reference>
<organism evidence="2 3">
    <name type="scientific">Tieghemiomyces parasiticus</name>
    <dbReference type="NCBI Taxonomy" id="78921"/>
    <lineage>
        <taxon>Eukaryota</taxon>
        <taxon>Fungi</taxon>
        <taxon>Fungi incertae sedis</taxon>
        <taxon>Zoopagomycota</taxon>
        <taxon>Kickxellomycotina</taxon>
        <taxon>Dimargaritomycetes</taxon>
        <taxon>Dimargaritales</taxon>
        <taxon>Dimargaritaceae</taxon>
        <taxon>Tieghemiomyces</taxon>
    </lineage>
</organism>
<feature type="region of interest" description="Disordered" evidence="1">
    <location>
        <begin position="24"/>
        <end position="71"/>
    </location>
</feature>